<dbReference type="RefSeq" id="WP_202854934.1">
    <property type="nucleotide sequence ID" value="NZ_JAEUGD010000011.1"/>
</dbReference>
<name>A0A937FTI7_9BACT</name>
<accession>A0A937FTI7</accession>
<feature type="domain" description="Cytochrome c" evidence="5">
    <location>
        <begin position="41"/>
        <end position="139"/>
    </location>
</feature>
<keyword evidence="3 4" id="KW-0408">Iron</keyword>
<dbReference type="SUPFAM" id="SSF46626">
    <property type="entry name" value="Cytochrome c"/>
    <property type="match status" value="1"/>
</dbReference>
<dbReference type="EMBL" id="JAEUGD010000011">
    <property type="protein sequence ID" value="MBL6445389.1"/>
    <property type="molecule type" value="Genomic_DNA"/>
</dbReference>
<proteinExistence type="predicted"/>
<organism evidence="6 7">
    <name type="scientific">Fulvivirga marina</name>
    <dbReference type="NCBI Taxonomy" id="2494733"/>
    <lineage>
        <taxon>Bacteria</taxon>
        <taxon>Pseudomonadati</taxon>
        <taxon>Bacteroidota</taxon>
        <taxon>Cytophagia</taxon>
        <taxon>Cytophagales</taxon>
        <taxon>Fulvivirgaceae</taxon>
        <taxon>Fulvivirga</taxon>
    </lineage>
</organism>
<evidence type="ECO:0000256" key="3">
    <source>
        <dbReference type="ARBA" id="ARBA00023004"/>
    </source>
</evidence>
<dbReference type="GO" id="GO:0020037">
    <property type="term" value="F:heme binding"/>
    <property type="evidence" value="ECO:0007669"/>
    <property type="project" value="InterPro"/>
</dbReference>
<dbReference type="InterPro" id="IPR009056">
    <property type="entry name" value="Cyt_c-like_dom"/>
</dbReference>
<evidence type="ECO:0000313" key="7">
    <source>
        <dbReference type="Proteomes" id="UP000614216"/>
    </source>
</evidence>
<evidence type="ECO:0000313" key="6">
    <source>
        <dbReference type="EMBL" id="MBL6445389.1"/>
    </source>
</evidence>
<sequence>MKQHIKRLIYGLLVIQLAMMVGCKQTNDKKSEISSKNQIENNSSEASNLLLANCYVCHNPNTDSHDEIIAPPLAGIKMRYMNETTDKEEFINLMSNFVFNPNEESALMAGPVMRFGIMPKTKLGEDDIRKIVTYIYENDLDEPSWFKEHKERKHR</sequence>
<evidence type="ECO:0000256" key="1">
    <source>
        <dbReference type="ARBA" id="ARBA00022617"/>
    </source>
</evidence>
<dbReference type="GO" id="GO:0009055">
    <property type="term" value="F:electron transfer activity"/>
    <property type="evidence" value="ECO:0007669"/>
    <property type="project" value="InterPro"/>
</dbReference>
<keyword evidence="1 4" id="KW-0349">Heme</keyword>
<dbReference type="GO" id="GO:0046872">
    <property type="term" value="F:metal ion binding"/>
    <property type="evidence" value="ECO:0007669"/>
    <property type="project" value="UniProtKB-KW"/>
</dbReference>
<dbReference type="AlphaFoldDB" id="A0A937FTI7"/>
<protein>
    <submittedName>
        <fullName evidence="6">C-type cytochrome</fullName>
    </submittedName>
</protein>
<keyword evidence="2 4" id="KW-0479">Metal-binding</keyword>
<dbReference type="InterPro" id="IPR036909">
    <property type="entry name" value="Cyt_c-like_dom_sf"/>
</dbReference>
<keyword evidence="7" id="KW-1185">Reference proteome</keyword>
<dbReference type="Gene3D" id="1.10.760.10">
    <property type="entry name" value="Cytochrome c-like domain"/>
    <property type="match status" value="1"/>
</dbReference>
<evidence type="ECO:0000259" key="5">
    <source>
        <dbReference type="PROSITE" id="PS51007"/>
    </source>
</evidence>
<reference evidence="6" key="1">
    <citation type="submission" date="2021-01" db="EMBL/GenBank/DDBJ databases">
        <title>Fulvivirga kasyanovii gen. nov., sp nov., a novel member of the phylum Bacteroidetes isolated from seawater in a mussel farm.</title>
        <authorList>
            <person name="Zhao L.-H."/>
            <person name="Wang Z.-J."/>
        </authorList>
    </citation>
    <scope>NUCLEOTIDE SEQUENCE</scope>
    <source>
        <strain evidence="6">29W222</strain>
    </source>
</reference>
<dbReference type="PROSITE" id="PS51257">
    <property type="entry name" value="PROKAR_LIPOPROTEIN"/>
    <property type="match status" value="1"/>
</dbReference>
<comment type="caution">
    <text evidence="6">The sequence shown here is derived from an EMBL/GenBank/DDBJ whole genome shotgun (WGS) entry which is preliminary data.</text>
</comment>
<evidence type="ECO:0000256" key="2">
    <source>
        <dbReference type="ARBA" id="ARBA00022723"/>
    </source>
</evidence>
<evidence type="ECO:0000256" key="4">
    <source>
        <dbReference type="PROSITE-ProRule" id="PRU00433"/>
    </source>
</evidence>
<dbReference type="Proteomes" id="UP000614216">
    <property type="component" value="Unassembled WGS sequence"/>
</dbReference>
<dbReference type="PROSITE" id="PS51007">
    <property type="entry name" value="CYTC"/>
    <property type="match status" value="1"/>
</dbReference>
<gene>
    <name evidence="6" type="ORF">JMN32_03665</name>
</gene>
<dbReference type="Pfam" id="PF00034">
    <property type="entry name" value="Cytochrom_C"/>
    <property type="match status" value="1"/>
</dbReference>